<dbReference type="AlphaFoldDB" id="Q0FRA2"/>
<dbReference type="STRING" id="314265.R2601_16230"/>
<reference evidence="1 2" key="1">
    <citation type="journal article" date="2010" name="J. Bacteriol.">
        <title>Genome sequences of Pelagibaca bermudensis HTCC2601T and Maritimibacter alkaliphilus HTCC2654T, the type strains of two marine Roseobacter genera.</title>
        <authorList>
            <person name="Thrash J.C."/>
            <person name="Cho J.C."/>
            <person name="Ferriera S."/>
            <person name="Johnson J."/>
            <person name="Vergin K.L."/>
            <person name="Giovannoni S.J."/>
        </authorList>
    </citation>
    <scope>NUCLEOTIDE SEQUENCE [LARGE SCALE GENOMIC DNA]</scope>
    <source>
        <strain evidence="2">DSM 26914 / JCM 13377 / KCTC 12554 / HTCC2601</strain>
    </source>
</reference>
<dbReference type="SUPFAM" id="SSF56762">
    <property type="entry name" value="HydB/Nqo4-like"/>
    <property type="match status" value="1"/>
</dbReference>
<proteinExistence type="predicted"/>
<dbReference type="Gene3D" id="1.10.645.10">
    <property type="entry name" value="Cytochrome-c3 Hydrogenase, chain B"/>
    <property type="match status" value="1"/>
</dbReference>
<sequence length="297" mass="31035">MLDTRPAPRLVAQPAPGLPVARLVLGKPLDEVEALLPRLFNLCRGAQAAAVSAALGRADDGTAAAEIARDVLRDHLLKLHASWPALLGLAPRALPDDWRGGGHGLLAALFGPDAEAPATPAAFDVFLASNRPAAVPLACIAQRFAPGEAVSEGLPAPDGQTLWRRGACENSVAARHLSHPVMRALETSHGRGPLWRAAARLYDIEAAALGRLPALEVAKGRALVPAARGTYAIHMQVENGHVTGFDRVTPTDALLAQGGILARSLATLPAEKTSLGALLLDILDPCSPVRLREVIDA</sequence>
<dbReference type="RefSeq" id="WP_007796531.1">
    <property type="nucleotide sequence ID" value="NZ_DS022276.1"/>
</dbReference>
<evidence type="ECO:0000313" key="1">
    <source>
        <dbReference type="EMBL" id="EAU46685.1"/>
    </source>
</evidence>
<dbReference type="eggNOG" id="COG0374">
    <property type="taxonomic scope" value="Bacteria"/>
</dbReference>
<dbReference type="Proteomes" id="UP000006230">
    <property type="component" value="Unassembled WGS sequence"/>
</dbReference>
<evidence type="ECO:0000313" key="2">
    <source>
        <dbReference type="Proteomes" id="UP000006230"/>
    </source>
</evidence>
<name>Q0FRA2_SALBH</name>
<dbReference type="EMBL" id="AATQ01000012">
    <property type="protein sequence ID" value="EAU46685.1"/>
    <property type="molecule type" value="Genomic_DNA"/>
</dbReference>
<accession>Q0FRA2</accession>
<protein>
    <submittedName>
        <fullName evidence="1">HupK</fullName>
    </submittedName>
</protein>
<keyword evidence="2" id="KW-1185">Reference proteome</keyword>
<organism evidence="1 2">
    <name type="scientific">Salipiger bermudensis (strain DSM 26914 / JCM 13377 / KCTC 12554 / HTCC2601)</name>
    <name type="common">Pelagibaca bermudensis</name>
    <dbReference type="NCBI Taxonomy" id="314265"/>
    <lineage>
        <taxon>Bacteria</taxon>
        <taxon>Pseudomonadati</taxon>
        <taxon>Pseudomonadota</taxon>
        <taxon>Alphaproteobacteria</taxon>
        <taxon>Rhodobacterales</taxon>
        <taxon>Roseobacteraceae</taxon>
        <taxon>Salipiger</taxon>
    </lineage>
</organism>
<dbReference type="HOGENOM" id="CLU_1030062_0_0_5"/>
<gene>
    <name evidence="1" type="ORF">R2601_16230</name>
</gene>
<dbReference type="OrthoDB" id="7778333at2"/>
<dbReference type="InterPro" id="IPR029014">
    <property type="entry name" value="NiFe-Hase_large"/>
</dbReference>
<comment type="caution">
    <text evidence="1">The sequence shown here is derived from an EMBL/GenBank/DDBJ whole genome shotgun (WGS) entry which is preliminary data.</text>
</comment>